<sequence length="146" mass="16904">MIVDCVDNRVNLTIRKLINNEQLVGDKPMDLLRDKNYGQMQYLIQNFGKCGKIPFTGDYPNFLYELDIQDTIPILTQYITDDEIRKTLEDDEWLEVLVNQNIYKKKVKEKFLYKVKIISVPVQPIAAIACGAVIYGLSMKICYISC</sequence>
<reference evidence="1 2" key="1">
    <citation type="submission" date="2018-06" db="EMBL/GenBank/DDBJ databases">
        <title>Comparative genomics reveals the genomic features of Rhizophagus irregularis, R. cerebriforme, R. diaphanum and Gigaspora rosea, and their symbiotic lifestyle signature.</title>
        <authorList>
            <person name="Morin E."/>
            <person name="San Clemente H."/>
            <person name="Chen E.C.H."/>
            <person name="De La Providencia I."/>
            <person name="Hainaut M."/>
            <person name="Kuo A."/>
            <person name="Kohler A."/>
            <person name="Murat C."/>
            <person name="Tang N."/>
            <person name="Roy S."/>
            <person name="Loubradou J."/>
            <person name="Henrissat B."/>
            <person name="Grigoriev I.V."/>
            <person name="Corradi N."/>
            <person name="Roux C."/>
            <person name="Martin F.M."/>
        </authorList>
    </citation>
    <scope>NUCLEOTIDE SEQUENCE [LARGE SCALE GENOMIC DNA]</scope>
    <source>
        <strain evidence="1 2">DAOM 227022</strain>
    </source>
</reference>
<evidence type="ECO:0000313" key="1">
    <source>
        <dbReference type="EMBL" id="RIA90476.1"/>
    </source>
</evidence>
<protein>
    <submittedName>
        <fullName evidence="1">Uncharacterized protein</fullName>
    </submittedName>
</protein>
<gene>
    <name evidence="1" type="ORF">C1645_823308</name>
</gene>
<evidence type="ECO:0000313" key="2">
    <source>
        <dbReference type="Proteomes" id="UP000265703"/>
    </source>
</evidence>
<name>A0A397T0R0_9GLOM</name>
<organism evidence="1 2">
    <name type="scientific">Glomus cerebriforme</name>
    <dbReference type="NCBI Taxonomy" id="658196"/>
    <lineage>
        <taxon>Eukaryota</taxon>
        <taxon>Fungi</taxon>
        <taxon>Fungi incertae sedis</taxon>
        <taxon>Mucoromycota</taxon>
        <taxon>Glomeromycotina</taxon>
        <taxon>Glomeromycetes</taxon>
        <taxon>Glomerales</taxon>
        <taxon>Glomeraceae</taxon>
        <taxon>Glomus</taxon>
    </lineage>
</organism>
<dbReference type="OrthoDB" id="2963168at2759"/>
<accession>A0A397T0R0</accession>
<comment type="caution">
    <text evidence="1">The sequence shown here is derived from an EMBL/GenBank/DDBJ whole genome shotgun (WGS) entry which is preliminary data.</text>
</comment>
<dbReference type="Proteomes" id="UP000265703">
    <property type="component" value="Unassembled WGS sequence"/>
</dbReference>
<proteinExistence type="predicted"/>
<dbReference type="EMBL" id="QKYT01000180">
    <property type="protein sequence ID" value="RIA90476.1"/>
    <property type="molecule type" value="Genomic_DNA"/>
</dbReference>
<keyword evidence="2" id="KW-1185">Reference proteome</keyword>
<dbReference type="AlphaFoldDB" id="A0A397T0R0"/>